<dbReference type="EMBL" id="JAUSZI010000002">
    <property type="protein sequence ID" value="MDQ1028659.1"/>
    <property type="molecule type" value="Genomic_DNA"/>
</dbReference>
<gene>
    <name evidence="5" type="ORF">QF035_006241</name>
</gene>
<evidence type="ECO:0000256" key="1">
    <source>
        <dbReference type="SAM" id="MobiDB-lite"/>
    </source>
</evidence>
<feature type="domain" description="DUF1707" evidence="3">
    <location>
        <begin position="55"/>
        <end position="107"/>
    </location>
</feature>
<evidence type="ECO:0000259" key="3">
    <source>
        <dbReference type="Pfam" id="PF08044"/>
    </source>
</evidence>
<dbReference type="Proteomes" id="UP001230328">
    <property type="component" value="Unassembled WGS sequence"/>
</dbReference>
<dbReference type="Pfam" id="PF08044">
    <property type="entry name" value="DUF1707"/>
    <property type="match status" value="1"/>
</dbReference>
<dbReference type="Pfam" id="PF13828">
    <property type="entry name" value="DUF4190"/>
    <property type="match status" value="1"/>
</dbReference>
<feature type="region of interest" description="Disordered" evidence="1">
    <location>
        <begin position="1"/>
        <end position="58"/>
    </location>
</feature>
<dbReference type="InterPro" id="IPR012551">
    <property type="entry name" value="DUF1707_SHOCT-like"/>
</dbReference>
<keyword evidence="6" id="KW-1185">Reference proteome</keyword>
<feature type="transmembrane region" description="Helical" evidence="2">
    <location>
        <begin position="136"/>
        <end position="160"/>
    </location>
</feature>
<protein>
    <recommendedName>
        <fullName evidence="7">DUF4190 domain-containing protein</fullName>
    </recommendedName>
</protein>
<dbReference type="RefSeq" id="WP_373466753.1">
    <property type="nucleotide sequence ID" value="NZ_JAUSZI010000002.1"/>
</dbReference>
<feature type="domain" description="DUF4190" evidence="4">
    <location>
        <begin position="136"/>
        <end position="195"/>
    </location>
</feature>
<feature type="transmembrane region" description="Helical" evidence="2">
    <location>
        <begin position="180"/>
        <end position="205"/>
    </location>
</feature>
<name>A0ABU0T1K9_9ACTN</name>
<accession>A0ABU0T1K9</accession>
<dbReference type="PANTHER" id="PTHR40763:SF4">
    <property type="entry name" value="DUF1707 DOMAIN-CONTAINING PROTEIN"/>
    <property type="match status" value="1"/>
</dbReference>
<dbReference type="PANTHER" id="PTHR40763">
    <property type="entry name" value="MEMBRANE PROTEIN-RELATED"/>
    <property type="match status" value="1"/>
</dbReference>
<keyword evidence="2" id="KW-0472">Membrane</keyword>
<sequence>MSYPSWQPGEGPKDPQARQRPGGVPSWRGQGGQPPVWYGQGGPPQPGHADGSHSMLASHADRERAVDVLRAGFGEGRMEQAEFEKRVARAYAARTVGELALLVADLPQGPVPLPAAVGAVPRTFLPLPVPKTNEKAIGSAICGGLCLVTVGLTGLPAVILGHSARSEIRRTGEGGDGLALTGLVIGWLATASWTLVVTLLLIAALTTG</sequence>
<evidence type="ECO:0008006" key="7">
    <source>
        <dbReference type="Google" id="ProtNLM"/>
    </source>
</evidence>
<evidence type="ECO:0000313" key="5">
    <source>
        <dbReference type="EMBL" id="MDQ1028659.1"/>
    </source>
</evidence>
<organism evidence="5 6">
    <name type="scientific">Streptomyces umbrinus</name>
    <dbReference type="NCBI Taxonomy" id="67370"/>
    <lineage>
        <taxon>Bacteria</taxon>
        <taxon>Bacillati</taxon>
        <taxon>Actinomycetota</taxon>
        <taxon>Actinomycetes</taxon>
        <taxon>Kitasatosporales</taxon>
        <taxon>Streptomycetaceae</taxon>
        <taxon>Streptomyces</taxon>
        <taxon>Streptomyces phaeochromogenes group</taxon>
    </lineage>
</organism>
<comment type="caution">
    <text evidence="5">The sequence shown here is derived from an EMBL/GenBank/DDBJ whole genome shotgun (WGS) entry which is preliminary data.</text>
</comment>
<dbReference type="InterPro" id="IPR025241">
    <property type="entry name" value="DUF4190"/>
</dbReference>
<evidence type="ECO:0000313" key="6">
    <source>
        <dbReference type="Proteomes" id="UP001230328"/>
    </source>
</evidence>
<evidence type="ECO:0000256" key="2">
    <source>
        <dbReference type="SAM" id="Phobius"/>
    </source>
</evidence>
<keyword evidence="2" id="KW-1133">Transmembrane helix</keyword>
<reference evidence="5 6" key="1">
    <citation type="submission" date="2023-07" db="EMBL/GenBank/DDBJ databases">
        <title>Comparative genomics of wheat-associated soil bacteria to identify genetic determinants of phenazine resistance.</title>
        <authorList>
            <person name="Mouncey N."/>
        </authorList>
    </citation>
    <scope>NUCLEOTIDE SEQUENCE [LARGE SCALE GENOMIC DNA]</scope>
    <source>
        <strain evidence="5 6">V2I4</strain>
    </source>
</reference>
<proteinExistence type="predicted"/>
<keyword evidence="2" id="KW-0812">Transmembrane</keyword>
<evidence type="ECO:0000259" key="4">
    <source>
        <dbReference type="Pfam" id="PF13828"/>
    </source>
</evidence>